<dbReference type="InterPro" id="IPR047794">
    <property type="entry name" value="C45_proenzyme-like"/>
</dbReference>
<organism evidence="2 3">
    <name type="scientific">Cytospora mali</name>
    <name type="common">Apple Valsa canker fungus</name>
    <name type="synonym">Valsa mali</name>
    <dbReference type="NCBI Taxonomy" id="578113"/>
    <lineage>
        <taxon>Eukaryota</taxon>
        <taxon>Fungi</taxon>
        <taxon>Dikarya</taxon>
        <taxon>Ascomycota</taxon>
        <taxon>Pezizomycotina</taxon>
        <taxon>Sordariomycetes</taxon>
        <taxon>Sordariomycetidae</taxon>
        <taxon>Diaporthales</taxon>
        <taxon>Cytosporaceae</taxon>
        <taxon>Cytospora</taxon>
    </lineage>
</organism>
<evidence type="ECO:0000313" key="3">
    <source>
        <dbReference type="Proteomes" id="UP000078576"/>
    </source>
</evidence>
<dbReference type="Gene3D" id="1.10.10.2120">
    <property type="match status" value="1"/>
</dbReference>
<accession>A0A194VBS5</accession>
<gene>
    <name evidence="2" type="ORF">VP1G_08632</name>
</gene>
<dbReference type="Pfam" id="PF03417">
    <property type="entry name" value="AAT"/>
    <property type="match status" value="1"/>
</dbReference>
<dbReference type="PANTHER" id="PTHR34180">
    <property type="entry name" value="PEPTIDASE C45"/>
    <property type="match status" value="1"/>
</dbReference>
<dbReference type="NCBIfam" id="NF040521">
    <property type="entry name" value="C45_proenzyme"/>
    <property type="match status" value="1"/>
</dbReference>
<proteinExistence type="predicted"/>
<dbReference type="PANTHER" id="PTHR34180:SF1">
    <property type="entry name" value="BETA-ALANYL-DOPAMINE_CARCININE HYDROLASE"/>
    <property type="match status" value="1"/>
</dbReference>
<dbReference type="AlphaFoldDB" id="A0A194VBS5"/>
<name>A0A194VBS5_CYTMA</name>
<evidence type="ECO:0000259" key="1">
    <source>
        <dbReference type="Pfam" id="PF03417"/>
    </source>
</evidence>
<protein>
    <recommendedName>
        <fullName evidence="1">Peptidase C45 hydrolase domain-containing protein</fullName>
    </recommendedName>
</protein>
<reference evidence="3" key="1">
    <citation type="submission" date="2014-12" db="EMBL/GenBank/DDBJ databases">
        <title>Genome Sequence of Valsa Canker Pathogens Uncovers a Specific Adaption of Colonization on Woody Bark.</title>
        <authorList>
            <person name="Yin Z."/>
            <person name="Liu H."/>
            <person name="Gao X."/>
            <person name="Li Z."/>
            <person name="Song N."/>
            <person name="Ke X."/>
            <person name="Dai Q."/>
            <person name="Wu Y."/>
            <person name="Sun Y."/>
            <person name="Xu J.-R."/>
            <person name="Kang Z.K."/>
            <person name="Wang L."/>
            <person name="Huang L."/>
        </authorList>
    </citation>
    <scope>NUCLEOTIDE SEQUENCE [LARGE SCALE GENOMIC DNA]</scope>
    <source>
        <strain evidence="3">SXYL134</strain>
    </source>
</reference>
<dbReference type="STRING" id="694573.A0A194VBS5"/>
<dbReference type="OrthoDB" id="189997at2759"/>
<sequence length="360" mass="39323">MLQVRCSGSPREIGYTHGSEAKARVKGSISFYSNLFQERCSMNWDAVRQEASQYVHPLEEICPRYIEETRGLAEGAGVDFLDVLALNVRTEIMFGLFTEPGGVNGKAVDDIPSDGCTSLGFVDDKGESVIGQSWDWEHLQGPNLIVCHISQPGTKHPDISMVTEAGIIGKIGFNSAGVGCCLNAIRARGVDRTKLPVHFALRTVLESSSRKEAIEQLTTLGLAGSGHILVGDGGGATGLECTVAGIQKVLMNNNKVFHTNHLILDHSGVDEPPWLKDSSERLNRIRSLADVAITGSGHDFEKLLDMFKDEQGYPCSINRKQEGESRAQTLFTIIMNLSKKHALVKFGRPSEKGEEIRLVF</sequence>
<feature type="domain" description="Peptidase C45 hydrolase" evidence="1">
    <location>
        <begin position="125"/>
        <end position="350"/>
    </location>
</feature>
<dbReference type="EMBL" id="KN714777">
    <property type="protein sequence ID" value="KUI61445.1"/>
    <property type="molecule type" value="Genomic_DNA"/>
</dbReference>
<dbReference type="Gene3D" id="3.60.60.10">
    <property type="entry name" value="Penicillin V Acylase, Chain A"/>
    <property type="match status" value="1"/>
</dbReference>
<dbReference type="InterPro" id="IPR047801">
    <property type="entry name" value="Peptidase_C45"/>
</dbReference>
<evidence type="ECO:0000313" key="2">
    <source>
        <dbReference type="EMBL" id="KUI61445.1"/>
    </source>
</evidence>
<keyword evidence="3" id="KW-1185">Reference proteome</keyword>
<dbReference type="InterPro" id="IPR005079">
    <property type="entry name" value="Peptidase_C45_hydrolase"/>
</dbReference>
<dbReference type="Proteomes" id="UP000078576">
    <property type="component" value="Unassembled WGS sequence"/>
</dbReference>